<protein>
    <submittedName>
        <fullName evidence="2">Bacteriochlorophyll 4-vinyl reductase</fullName>
    </submittedName>
</protein>
<dbReference type="OrthoDB" id="2080515at2"/>
<dbReference type="Proteomes" id="UP000295023">
    <property type="component" value="Unassembled WGS sequence"/>
</dbReference>
<keyword evidence="3" id="KW-1185">Reference proteome</keyword>
<dbReference type="SUPFAM" id="SSF111126">
    <property type="entry name" value="Ligand-binding domain in the NO signalling and Golgi transport"/>
    <property type="match status" value="1"/>
</dbReference>
<evidence type="ECO:0000313" key="2">
    <source>
        <dbReference type="EMBL" id="TCZ66199.1"/>
    </source>
</evidence>
<evidence type="ECO:0000259" key="1">
    <source>
        <dbReference type="SMART" id="SM00989"/>
    </source>
</evidence>
<feature type="domain" description="4-vinyl reductase 4VR" evidence="1">
    <location>
        <begin position="138"/>
        <end position="199"/>
    </location>
</feature>
<dbReference type="Gene3D" id="3.30.1380.20">
    <property type="entry name" value="Trafficking protein particle complex subunit 3"/>
    <property type="match status" value="1"/>
</dbReference>
<evidence type="ECO:0000313" key="3">
    <source>
        <dbReference type="Proteomes" id="UP000295023"/>
    </source>
</evidence>
<dbReference type="InterPro" id="IPR004096">
    <property type="entry name" value="V4R"/>
</dbReference>
<sequence length="203" mass="22034">MDGGVAIGGRIGPNAITRMAEALDAALPAAEVDALFAAAGLAAYRRSPPERMVDEREVAALHRTLRARLPPARLEAVTREAGLRTGDYLLAHRIPRPVQALLRLLPAPLAARLLVSAIRRHAWTFAGSGAFAAWPGYPLRLAIAGCPLCRGMSAERPACGTYAATFERLFRRLVHRRARVTETACEAMGSAACVFELRWRRTD</sequence>
<comment type="caution">
    <text evidence="2">The sequence shown here is derived from an EMBL/GenBank/DDBJ whole genome shotgun (WGS) entry which is preliminary data.</text>
</comment>
<dbReference type="InterPro" id="IPR024096">
    <property type="entry name" value="NO_sig/Golgi_transp_ligand-bd"/>
</dbReference>
<dbReference type="PANTHER" id="PTHR35090:SF1">
    <property type="entry name" value="SLR0144 PROTEIN"/>
    <property type="match status" value="1"/>
</dbReference>
<dbReference type="AlphaFoldDB" id="A0A4R4DTM7"/>
<dbReference type="PANTHER" id="PTHR35090">
    <property type="entry name" value="DNA-DIRECTED RNA POLYMERASE SUBUNIT I"/>
    <property type="match status" value="1"/>
</dbReference>
<name>A0A4R4DTM7_9PROT</name>
<proteinExistence type="predicted"/>
<accession>A0A4R4DTM7</accession>
<dbReference type="InterPro" id="IPR010249">
    <property type="entry name" value="BchJ"/>
</dbReference>
<dbReference type="GO" id="GO:0030494">
    <property type="term" value="P:bacteriochlorophyll biosynthetic process"/>
    <property type="evidence" value="ECO:0007669"/>
    <property type="project" value="InterPro"/>
</dbReference>
<dbReference type="NCBIfam" id="TIGR02019">
    <property type="entry name" value="BchJ"/>
    <property type="match status" value="1"/>
</dbReference>
<dbReference type="GO" id="GO:0015979">
    <property type="term" value="P:photosynthesis"/>
    <property type="evidence" value="ECO:0007669"/>
    <property type="project" value="InterPro"/>
</dbReference>
<reference evidence="2 3" key="1">
    <citation type="submission" date="2019-03" db="EMBL/GenBank/DDBJ databases">
        <title>Paracraurococcus aquatilis NE82 genome sequence.</title>
        <authorList>
            <person name="Zhao Y."/>
            <person name="Du Z."/>
        </authorList>
    </citation>
    <scope>NUCLEOTIDE SEQUENCE [LARGE SCALE GENOMIC DNA]</scope>
    <source>
        <strain evidence="2 3">NE82</strain>
    </source>
</reference>
<organism evidence="2 3">
    <name type="scientific">Roseicella aquatilis</name>
    <dbReference type="NCBI Taxonomy" id="2527868"/>
    <lineage>
        <taxon>Bacteria</taxon>
        <taxon>Pseudomonadati</taxon>
        <taxon>Pseudomonadota</taxon>
        <taxon>Alphaproteobacteria</taxon>
        <taxon>Acetobacterales</taxon>
        <taxon>Roseomonadaceae</taxon>
        <taxon>Roseicella</taxon>
    </lineage>
</organism>
<dbReference type="SMART" id="SM00989">
    <property type="entry name" value="V4R"/>
    <property type="match status" value="1"/>
</dbReference>
<dbReference type="EMBL" id="SKBM01000002">
    <property type="protein sequence ID" value="TCZ66199.1"/>
    <property type="molecule type" value="Genomic_DNA"/>
</dbReference>
<gene>
    <name evidence="2" type="primary">bchJ</name>
    <name evidence="2" type="ORF">EXY23_02520</name>
</gene>
<dbReference type="Pfam" id="PF02830">
    <property type="entry name" value="V4R"/>
    <property type="match status" value="1"/>
</dbReference>